<gene>
    <name evidence="1" type="ORF">EZS27_005713</name>
</gene>
<dbReference type="SUPFAM" id="SSF52980">
    <property type="entry name" value="Restriction endonuclease-like"/>
    <property type="match status" value="1"/>
</dbReference>
<dbReference type="InterPro" id="IPR011335">
    <property type="entry name" value="Restrct_endonuc-II-like"/>
</dbReference>
<dbReference type="AlphaFoldDB" id="A0A5J4SNH9"/>
<reference evidence="1" key="1">
    <citation type="submission" date="2019-03" db="EMBL/GenBank/DDBJ databases">
        <title>Single cell metagenomics reveals metabolic interactions within the superorganism composed of flagellate Streblomastix strix and complex community of Bacteroidetes bacteria on its surface.</title>
        <authorList>
            <person name="Treitli S.C."/>
            <person name="Kolisko M."/>
            <person name="Husnik F."/>
            <person name="Keeling P."/>
            <person name="Hampl V."/>
        </authorList>
    </citation>
    <scope>NUCLEOTIDE SEQUENCE</scope>
    <source>
        <strain evidence="1">STM</strain>
    </source>
</reference>
<name>A0A5J4SNH9_9ZZZZ</name>
<accession>A0A5J4SNH9</accession>
<evidence type="ECO:0000313" key="1">
    <source>
        <dbReference type="EMBL" id="KAA6346810.1"/>
    </source>
</evidence>
<protein>
    <submittedName>
        <fullName evidence="1">Uncharacterized protein</fullName>
    </submittedName>
</protein>
<proteinExistence type="predicted"/>
<organism evidence="1">
    <name type="scientific">termite gut metagenome</name>
    <dbReference type="NCBI Taxonomy" id="433724"/>
    <lineage>
        <taxon>unclassified sequences</taxon>
        <taxon>metagenomes</taxon>
        <taxon>organismal metagenomes</taxon>
    </lineage>
</organism>
<sequence length="49" mass="5667">MGNTNIKGRVINIMVNKFTKEFIIDFCLEDGSIDWEKLVKFNSESKSLL</sequence>
<dbReference type="EMBL" id="SNRY01000117">
    <property type="protein sequence ID" value="KAA6346810.1"/>
    <property type="molecule type" value="Genomic_DNA"/>
</dbReference>
<comment type="caution">
    <text evidence="1">The sequence shown here is derived from an EMBL/GenBank/DDBJ whole genome shotgun (WGS) entry which is preliminary data.</text>
</comment>